<accession>A0A3B0Z735</accession>
<gene>
    <name evidence="1" type="ORF">MNBD_GAMMA17-260</name>
</gene>
<protein>
    <recommendedName>
        <fullName evidence="2">Fido domain-containing protein</fullName>
    </recommendedName>
</protein>
<sequence>MVALRVHGLTCSLENSFNDGNKRTALVSMLSFLDLNGYRLKAGNIKIADKIVEIYPWRLGFRFKCASYLLHGKAK</sequence>
<dbReference type="Gene3D" id="1.10.1790.50">
    <property type="match status" value="1"/>
</dbReference>
<organism evidence="1">
    <name type="scientific">hydrothermal vent metagenome</name>
    <dbReference type="NCBI Taxonomy" id="652676"/>
    <lineage>
        <taxon>unclassified sequences</taxon>
        <taxon>metagenomes</taxon>
        <taxon>ecological metagenomes</taxon>
    </lineage>
</organism>
<evidence type="ECO:0008006" key="2">
    <source>
        <dbReference type="Google" id="ProtNLM"/>
    </source>
</evidence>
<dbReference type="EMBL" id="UOFQ01000123">
    <property type="protein sequence ID" value="VAW89188.1"/>
    <property type="molecule type" value="Genomic_DNA"/>
</dbReference>
<evidence type="ECO:0000313" key="1">
    <source>
        <dbReference type="EMBL" id="VAW89188.1"/>
    </source>
</evidence>
<dbReference type="AlphaFoldDB" id="A0A3B0Z735"/>
<name>A0A3B0Z735_9ZZZZ</name>
<proteinExistence type="predicted"/>
<reference evidence="1" key="1">
    <citation type="submission" date="2018-06" db="EMBL/GenBank/DDBJ databases">
        <authorList>
            <person name="Zhirakovskaya E."/>
        </authorList>
    </citation>
    <scope>NUCLEOTIDE SEQUENCE</scope>
</reference>